<dbReference type="STRING" id="1965070.A0A3S3Q714"/>
<reference evidence="2 3" key="1">
    <citation type="journal article" date="2018" name="Gigascience">
        <title>Genomes of trombidid mites reveal novel predicted allergens and laterally-transferred genes associated with secondary metabolism.</title>
        <authorList>
            <person name="Dong X."/>
            <person name="Chaisiri K."/>
            <person name="Xia D."/>
            <person name="Armstrong S.D."/>
            <person name="Fang Y."/>
            <person name="Donnelly M.J."/>
            <person name="Kadowaki T."/>
            <person name="McGarry J.W."/>
            <person name="Darby A.C."/>
            <person name="Makepeace B.L."/>
        </authorList>
    </citation>
    <scope>NUCLEOTIDE SEQUENCE [LARGE SCALE GENOMIC DNA]</scope>
    <source>
        <strain evidence="2">UoL-WK</strain>
    </source>
</reference>
<feature type="domain" description="RFX1-4/6/8-like BCD" evidence="1">
    <location>
        <begin position="25"/>
        <end position="101"/>
    </location>
</feature>
<evidence type="ECO:0000313" key="2">
    <source>
        <dbReference type="EMBL" id="RWS15142.1"/>
    </source>
</evidence>
<dbReference type="Proteomes" id="UP000285301">
    <property type="component" value="Unassembled WGS sequence"/>
</dbReference>
<keyword evidence="3" id="KW-1185">Reference proteome</keyword>
<dbReference type="Pfam" id="PF25340">
    <property type="entry name" value="BCD_RFX"/>
    <property type="match status" value="1"/>
</dbReference>
<proteinExistence type="predicted"/>
<protein>
    <submittedName>
        <fullName evidence="2">Transcription factor RFX4-like protein</fullName>
    </submittedName>
</protein>
<dbReference type="OrthoDB" id="6511763at2759"/>
<name>A0A3S3Q714_9ACAR</name>
<accession>A0A3S3Q714</accession>
<dbReference type="PANTHER" id="PTHR12619:SF5">
    <property type="entry name" value="TRANSCRIPTION FACTOR RFX4"/>
    <property type="match status" value="1"/>
</dbReference>
<organism evidence="2 3">
    <name type="scientific">Dinothrombium tinctorium</name>
    <dbReference type="NCBI Taxonomy" id="1965070"/>
    <lineage>
        <taxon>Eukaryota</taxon>
        <taxon>Metazoa</taxon>
        <taxon>Ecdysozoa</taxon>
        <taxon>Arthropoda</taxon>
        <taxon>Chelicerata</taxon>
        <taxon>Arachnida</taxon>
        <taxon>Acari</taxon>
        <taxon>Acariformes</taxon>
        <taxon>Trombidiformes</taxon>
        <taxon>Prostigmata</taxon>
        <taxon>Anystina</taxon>
        <taxon>Parasitengona</taxon>
        <taxon>Trombidioidea</taxon>
        <taxon>Trombidiidae</taxon>
        <taxon>Dinothrombium</taxon>
    </lineage>
</organism>
<evidence type="ECO:0000313" key="3">
    <source>
        <dbReference type="Proteomes" id="UP000285301"/>
    </source>
</evidence>
<dbReference type="GO" id="GO:0000978">
    <property type="term" value="F:RNA polymerase II cis-regulatory region sequence-specific DNA binding"/>
    <property type="evidence" value="ECO:0007669"/>
    <property type="project" value="TreeGrafter"/>
</dbReference>
<evidence type="ECO:0000259" key="1">
    <source>
        <dbReference type="Pfam" id="PF25340"/>
    </source>
</evidence>
<comment type="caution">
    <text evidence="2">The sequence shown here is derived from an EMBL/GenBank/DDBJ whole genome shotgun (WGS) entry which is preliminary data.</text>
</comment>
<dbReference type="EMBL" id="NCKU01000536">
    <property type="protein sequence ID" value="RWS15142.1"/>
    <property type="molecule type" value="Genomic_DNA"/>
</dbReference>
<gene>
    <name evidence="2" type="ORF">B4U79_01910</name>
</gene>
<dbReference type="PANTHER" id="PTHR12619">
    <property type="entry name" value="RFX TRANSCRIPTION FACTOR FAMILY"/>
    <property type="match status" value="1"/>
</dbReference>
<sequence>MLPEFPNLKELKLPKSLDSEKTNTFLMMYRAHCQRILDTVIRANFDEVQTFVLYFWQGVPPHLSSVLSSNAFVNLIGICDAILYKSVGNVLLPSALQTLPDR</sequence>
<dbReference type="InterPro" id="IPR039779">
    <property type="entry name" value="RFX-like"/>
</dbReference>
<dbReference type="AlphaFoldDB" id="A0A3S3Q714"/>
<dbReference type="InterPro" id="IPR057321">
    <property type="entry name" value="RFX1-4/6/8-like_BCD"/>
</dbReference>
<dbReference type="GO" id="GO:0000981">
    <property type="term" value="F:DNA-binding transcription factor activity, RNA polymerase II-specific"/>
    <property type="evidence" value="ECO:0007669"/>
    <property type="project" value="TreeGrafter"/>
</dbReference>